<dbReference type="GO" id="GO:0015935">
    <property type="term" value="C:small ribosomal subunit"/>
    <property type="evidence" value="ECO:0007669"/>
    <property type="project" value="TreeGrafter"/>
</dbReference>
<proteinExistence type="inferred from homology"/>
<comment type="caution">
    <text evidence="9">The sequence shown here is derived from an EMBL/GenBank/DDBJ whole genome shotgun (WGS) entry which is preliminary data.</text>
</comment>
<dbReference type="GO" id="GO:0005829">
    <property type="term" value="C:cytosol"/>
    <property type="evidence" value="ECO:0007669"/>
    <property type="project" value="TreeGrafter"/>
</dbReference>
<evidence type="ECO:0000256" key="4">
    <source>
        <dbReference type="ARBA" id="ARBA00035166"/>
    </source>
</evidence>
<keyword evidence="2" id="KW-0689">Ribosomal protein</keyword>
<comment type="similarity">
    <text evidence="1">Belongs to the universal ribosomal protein uS13 family.</text>
</comment>
<keyword evidence="10" id="KW-1185">Reference proteome</keyword>
<dbReference type="EMBL" id="BTRK01000002">
    <property type="protein sequence ID" value="GMR38385.1"/>
    <property type="molecule type" value="Genomic_DNA"/>
</dbReference>
<evidence type="ECO:0000256" key="5">
    <source>
        <dbReference type="ARBA" id="ARBA00035468"/>
    </source>
</evidence>
<dbReference type="SUPFAM" id="SSF46946">
    <property type="entry name" value="S13-like H2TH domain"/>
    <property type="match status" value="1"/>
</dbReference>
<reference evidence="10" key="1">
    <citation type="submission" date="2022-10" db="EMBL/GenBank/DDBJ databases">
        <title>Genome assembly of Pristionchus species.</title>
        <authorList>
            <person name="Yoshida K."/>
            <person name="Sommer R.J."/>
        </authorList>
    </citation>
    <scope>NUCLEOTIDE SEQUENCE [LARGE SCALE GENOMIC DNA]</scope>
    <source>
        <strain evidence="8 10">RS5460</strain>
    </source>
</reference>
<dbReference type="Gene3D" id="4.10.910.10">
    <property type="entry name" value="30s ribosomal protein s13, domain 2"/>
    <property type="match status" value="1"/>
</dbReference>
<dbReference type="GO" id="GO:0006412">
    <property type="term" value="P:translation"/>
    <property type="evidence" value="ECO:0007669"/>
    <property type="project" value="InterPro"/>
</dbReference>
<evidence type="ECO:0000256" key="1">
    <source>
        <dbReference type="ARBA" id="ARBA00008080"/>
    </source>
</evidence>
<protein>
    <recommendedName>
        <fullName evidence="4">Small ribosomal subunit protein uS13</fullName>
    </recommendedName>
    <alternativeName>
        <fullName evidence="5">40S ribosomal protein S18</fullName>
    </alternativeName>
</protein>
<feature type="region of interest" description="Disordered" evidence="6">
    <location>
        <begin position="1"/>
        <end position="26"/>
    </location>
</feature>
<evidence type="ECO:0000313" key="9">
    <source>
        <dbReference type="EMBL" id="GMR56901.1"/>
    </source>
</evidence>
<dbReference type="InterPro" id="IPR010979">
    <property type="entry name" value="Ribosomal_uS13-like_H2TH"/>
</dbReference>
<gene>
    <name evidence="7" type="ORF">PMAYCL1PPCAC_08580</name>
    <name evidence="8" type="ORF">PMAYCL1PPCAC_14342</name>
    <name evidence="9" type="ORF">PMAYCL1PPCAC_27096</name>
</gene>
<evidence type="ECO:0000313" key="10">
    <source>
        <dbReference type="Proteomes" id="UP001328107"/>
    </source>
</evidence>
<dbReference type="EMBL" id="BTRK01000006">
    <property type="protein sequence ID" value="GMR56901.1"/>
    <property type="molecule type" value="Genomic_DNA"/>
</dbReference>
<dbReference type="Proteomes" id="UP001328107">
    <property type="component" value="Unassembled WGS sequence"/>
</dbReference>
<evidence type="ECO:0000256" key="6">
    <source>
        <dbReference type="SAM" id="MobiDB-lite"/>
    </source>
</evidence>
<dbReference type="GO" id="GO:0003735">
    <property type="term" value="F:structural constituent of ribosome"/>
    <property type="evidence" value="ECO:0007669"/>
    <property type="project" value="InterPro"/>
</dbReference>
<dbReference type="PANTHER" id="PTHR10871">
    <property type="entry name" value="30S RIBOSOMAL PROTEIN S13/40S RIBOSOMAL PROTEIN S18"/>
    <property type="match status" value="1"/>
</dbReference>
<dbReference type="InterPro" id="IPR027437">
    <property type="entry name" value="Rbsml_uS13_C"/>
</dbReference>
<reference evidence="9" key="2">
    <citation type="submission" date="2023-06" db="EMBL/GenBank/DDBJ databases">
        <title>Genome assembly of Pristionchus species.</title>
        <authorList>
            <person name="Yoshida K."/>
            <person name="Sommer R.J."/>
        </authorList>
    </citation>
    <scope>NUCLEOTIDE SEQUENCE</scope>
    <source>
        <strain evidence="9 10">RS5460</strain>
    </source>
</reference>
<evidence type="ECO:0000256" key="3">
    <source>
        <dbReference type="ARBA" id="ARBA00023274"/>
    </source>
</evidence>
<organism evidence="9 10">
    <name type="scientific">Pristionchus mayeri</name>
    <dbReference type="NCBI Taxonomy" id="1317129"/>
    <lineage>
        <taxon>Eukaryota</taxon>
        <taxon>Metazoa</taxon>
        <taxon>Ecdysozoa</taxon>
        <taxon>Nematoda</taxon>
        <taxon>Chromadorea</taxon>
        <taxon>Rhabditida</taxon>
        <taxon>Rhabditina</taxon>
        <taxon>Diplogasteromorpha</taxon>
        <taxon>Diplogasteroidea</taxon>
        <taxon>Neodiplogasteridae</taxon>
        <taxon>Pristionchus</taxon>
    </lineage>
</organism>
<name>A0AAN5D4X3_9BILA</name>
<feature type="non-terminal residue" evidence="9">
    <location>
        <position position="1"/>
    </location>
</feature>
<feature type="compositionally biased region" description="Polar residues" evidence="6">
    <location>
        <begin position="10"/>
        <end position="20"/>
    </location>
</feature>
<evidence type="ECO:0000313" key="7">
    <source>
        <dbReference type="EMBL" id="GMR38385.1"/>
    </source>
</evidence>
<dbReference type="AlphaFoldDB" id="A0AAN5D4X3"/>
<dbReference type="EMBL" id="BTRK01000003">
    <property type="protein sequence ID" value="GMR44147.1"/>
    <property type="molecule type" value="Genomic_DNA"/>
</dbReference>
<dbReference type="GO" id="GO:0003723">
    <property type="term" value="F:RNA binding"/>
    <property type="evidence" value="ECO:0007669"/>
    <property type="project" value="InterPro"/>
</dbReference>
<keyword evidence="3" id="KW-0687">Ribonucleoprotein</keyword>
<accession>A0AAN5D4X3</accession>
<dbReference type="Gene3D" id="1.10.8.50">
    <property type="match status" value="1"/>
</dbReference>
<dbReference type="PANTHER" id="PTHR10871:SF3">
    <property type="entry name" value="SMALL RIBOSOMAL SUBUNIT PROTEIN US13"/>
    <property type="match status" value="1"/>
</dbReference>
<dbReference type="InterPro" id="IPR001892">
    <property type="entry name" value="Ribosomal_uS13"/>
</dbReference>
<evidence type="ECO:0000256" key="2">
    <source>
        <dbReference type="ARBA" id="ARBA00022980"/>
    </source>
</evidence>
<evidence type="ECO:0000313" key="8">
    <source>
        <dbReference type="EMBL" id="GMR44147.1"/>
    </source>
</evidence>
<sequence length="113" mass="13186">EKFQHIHRVMNSNTDGNKMTPSLWRPSRDLTGRAEELSDEEIEKITTAMLNPTQYKIPDWFLNIKKDYKGGKTAQVLSTGMDNKWREELERLKKICFNKGVRAHRLSLLQPEG</sequence>
<dbReference type="Pfam" id="PF00416">
    <property type="entry name" value="Ribosomal_S13"/>
    <property type="match status" value="1"/>
</dbReference>